<evidence type="ECO:0000256" key="1">
    <source>
        <dbReference type="SAM" id="MobiDB-lite"/>
    </source>
</evidence>
<name>A0A0V0GTU7_SOLCH</name>
<dbReference type="AlphaFoldDB" id="A0A0V0GTU7"/>
<organism evidence="2">
    <name type="scientific">Solanum chacoense</name>
    <name type="common">Chaco potato</name>
    <dbReference type="NCBI Taxonomy" id="4108"/>
    <lineage>
        <taxon>Eukaryota</taxon>
        <taxon>Viridiplantae</taxon>
        <taxon>Streptophyta</taxon>
        <taxon>Embryophyta</taxon>
        <taxon>Tracheophyta</taxon>
        <taxon>Spermatophyta</taxon>
        <taxon>Magnoliopsida</taxon>
        <taxon>eudicotyledons</taxon>
        <taxon>Gunneridae</taxon>
        <taxon>Pentapetalae</taxon>
        <taxon>asterids</taxon>
        <taxon>lamiids</taxon>
        <taxon>Solanales</taxon>
        <taxon>Solanaceae</taxon>
        <taxon>Solanoideae</taxon>
        <taxon>Solaneae</taxon>
        <taxon>Solanum</taxon>
    </lineage>
</organism>
<protein>
    <submittedName>
        <fullName evidence="2">Putative ovule protein</fullName>
    </submittedName>
</protein>
<feature type="region of interest" description="Disordered" evidence="1">
    <location>
        <begin position="18"/>
        <end position="37"/>
    </location>
</feature>
<evidence type="ECO:0000313" key="2">
    <source>
        <dbReference type="EMBL" id="JAP11145.1"/>
    </source>
</evidence>
<proteinExistence type="predicted"/>
<reference evidence="2" key="1">
    <citation type="submission" date="2015-12" db="EMBL/GenBank/DDBJ databases">
        <title>Gene expression during late stages of embryo sac development: a critical building block for successful pollen-pistil interactions.</title>
        <authorList>
            <person name="Liu Y."/>
            <person name="Joly V."/>
            <person name="Sabar M."/>
            <person name="Matton D.P."/>
        </authorList>
    </citation>
    <scope>NUCLEOTIDE SEQUENCE</scope>
</reference>
<sequence length="67" mass="7873">MFEISTWGSRTMNIKFQSQKKCNKPQIPPRKTNPTKGKWDSELIKLVFLPKIEKNCEKRNFLQTSSS</sequence>
<dbReference type="EMBL" id="GEDG01031856">
    <property type="protein sequence ID" value="JAP11145.1"/>
    <property type="molecule type" value="Transcribed_RNA"/>
</dbReference>
<accession>A0A0V0GTU7</accession>